<accession>A0AAE7B9U1</accession>
<dbReference type="RefSeq" id="WP_228201829.1">
    <property type="nucleotide sequence ID" value="NZ_CP053840.1"/>
</dbReference>
<name>A0AAE7B9U1_9BACT</name>
<dbReference type="Proteomes" id="UP000503482">
    <property type="component" value="Chromosome"/>
</dbReference>
<dbReference type="PANTHER" id="PTHR37296">
    <property type="entry name" value="CONSERVED VIRULENCE FACTOR B"/>
    <property type="match status" value="1"/>
</dbReference>
<proteinExistence type="inferred from homology"/>
<dbReference type="Pfam" id="PF17783">
    <property type="entry name" value="WHD_CvfB"/>
    <property type="match status" value="1"/>
</dbReference>
<keyword evidence="5" id="KW-1185">Reference proteome</keyword>
<dbReference type="KEGG" id="avp:AVENP_0790"/>
<dbReference type="AlphaFoldDB" id="A0AAE7B9U1"/>
<dbReference type="PIRSF" id="PIRSF012524">
    <property type="entry name" value="YitL_S1"/>
    <property type="match status" value="1"/>
</dbReference>
<evidence type="ECO:0000313" key="5">
    <source>
        <dbReference type="Proteomes" id="UP000503482"/>
    </source>
</evidence>
<evidence type="ECO:0000259" key="2">
    <source>
        <dbReference type="Pfam" id="PF13509"/>
    </source>
</evidence>
<sequence>MNKKQINEHIYVGELNTLAVNRVSEPGIYLISDDQTEVLLPNAYVTKSMEIGSFLDVFIYTDSEDRLVATTLKPYVYLYEFASLEIVDSMKFGSFVDIGLPKHILVPKNKQKGTYSIGNTKVLQLQLDERTNRLIASEKYDLLKEIKNLEKNAEVEIILYSKTPLGYKVIVNNSYDGMIYHTEIFENLKIGDKKRAYVKNIRDDNKIDISLQKIGEKPSGDKVFDVLVQNGGKLNFTYKSEVEDINKVFGLSKKAFKASLTKLISEDKIILEEDGIRVK</sequence>
<dbReference type="InterPro" id="IPR036388">
    <property type="entry name" value="WH-like_DNA-bd_sf"/>
</dbReference>
<dbReference type="PANTHER" id="PTHR37296:SF1">
    <property type="entry name" value="CONSERVED VIRULENCE FACTOR B"/>
    <property type="match status" value="1"/>
</dbReference>
<evidence type="ECO:0000313" key="4">
    <source>
        <dbReference type="EMBL" id="QKF66350.1"/>
    </source>
</evidence>
<organism evidence="4 5">
    <name type="scientific">Arcobacter venerupis</name>
    <dbReference type="NCBI Taxonomy" id="1054033"/>
    <lineage>
        <taxon>Bacteria</taxon>
        <taxon>Pseudomonadati</taxon>
        <taxon>Campylobacterota</taxon>
        <taxon>Epsilonproteobacteria</taxon>
        <taxon>Campylobacterales</taxon>
        <taxon>Arcobacteraceae</taxon>
        <taxon>Arcobacter</taxon>
    </lineage>
</organism>
<feature type="domain" description="Conserved virulence factor B-like winged helix" evidence="3">
    <location>
        <begin position="221"/>
        <end position="277"/>
    </location>
</feature>
<gene>
    <name evidence="4" type="ORF">AVENP_0790</name>
</gene>
<protein>
    <submittedName>
        <fullName evidence="4">RNA-binding protein (S1 domain)</fullName>
    </submittedName>
</protein>
<reference evidence="4 5" key="1">
    <citation type="submission" date="2020-05" db="EMBL/GenBank/DDBJ databases">
        <title>Complete genome sequencing of Campylobacter and Arcobacter type strains.</title>
        <authorList>
            <person name="Miller W.G."/>
            <person name="Yee E."/>
        </authorList>
    </citation>
    <scope>NUCLEOTIDE SEQUENCE [LARGE SCALE GENOMIC DNA]</scope>
    <source>
        <strain evidence="4 5">LMG 26156</strain>
    </source>
</reference>
<evidence type="ECO:0000256" key="1">
    <source>
        <dbReference type="PIRNR" id="PIRNR012524"/>
    </source>
</evidence>
<dbReference type="Gene3D" id="2.40.50.140">
    <property type="entry name" value="Nucleic acid-binding proteins"/>
    <property type="match status" value="2"/>
</dbReference>
<dbReference type="Pfam" id="PF13509">
    <property type="entry name" value="S1_2"/>
    <property type="match status" value="1"/>
</dbReference>
<dbReference type="InterPro" id="IPR014464">
    <property type="entry name" value="CvfB_fam"/>
</dbReference>
<dbReference type="EMBL" id="CP053840">
    <property type="protein sequence ID" value="QKF66350.1"/>
    <property type="molecule type" value="Genomic_DNA"/>
</dbReference>
<dbReference type="SUPFAM" id="SSF50249">
    <property type="entry name" value="Nucleic acid-binding proteins"/>
    <property type="match status" value="1"/>
</dbReference>
<dbReference type="Gene3D" id="1.10.10.10">
    <property type="entry name" value="Winged helix-like DNA-binding domain superfamily/Winged helix DNA-binding domain"/>
    <property type="match status" value="1"/>
</dbReference>
<dbReference type="InterPro" id="IPR039566">
    <property type="entry name" value="CvfB_S1_st"/>
</dbReference>
<feature type="domain" description="Conserved virulence factor B first S1" evidence="2">
    <location>
        <begin position="12"/>
        <end position="71"/>
    </location>
</feature>
<comment type="similarity">
    <text evidence="1">Belongs to the CvfB family.</text>
</comment>
<dbReference type="InterPro" id="IPR012340">
    <property type="entry name" value="NA-bd_OB-fold"/>
</dbReference>
<evidence type="ECO:0000259" key="3">
    <source>
        <dbReference type="Pfam" id="PF17783"/>
    </source>
</evidence>
<dbReference type="InterPro" id="IPR040764">
    <property type="entry name" value="CvfB_WH"/>
</dbReference>